<dbReference type="GO" id="GO:0030496">
    <property type="term" value="C:midbody"/>
    <property type="evidence" value="ECO:0007669"/>
    <property type="project" value="TreeGrafter"/>
</dbReference>
<dbReference type="Pfam" id="PF22586">
    <property type="entry name" value="ANCHR-like_BBOX"/>
    <property type="match status" value="1"/>
</dbReference>
<sequence length="83" mass="9453">MDEVALEEKSANLLPKQAAASQSLESTDEKDSSSPELPWCVLCNKDAQYRCLDCDDLYCAECNIEVHKTWGDTDHRVIEYKQK</sequence>
<accession>A0A8K0CBC9</accession>
<dbReference type="PANTHER" id="PTHR46603">
    <property type="entry name" value="ABSCISSION/NOCUT CHECKPOINT REGULATOR"/>
    <property type="match status" value="1"/>
</dbReference>
<comment type="caution">
    <text evidence="2">The sequence shown here is derived from an EMBL/GenBank/DDBJ whole genome shotgun (WGS) entry which is preliminary data.</text>
</comment>
<dbReference type="Proteomes" id="UP000801492">
    <property type="component" value="Unassembled WGS sequence"/>
</dbReference>
<evidence type="ECO:0008006" key="4">
    <source>
        <dbReference type="Google" id="ProtNLM"/>
    </source>
</evidence>
<gene>
    <name evidence="2" type="ORF">ILUMI_23207</name>
</gene>
<reference evidence="2" key="1">
    <citation type="submission" date="2019-08" db="EMBL/GenBank/DDBJ databases">
        <title>The genome of the North American firefly Photinus pyralis.</title>
        <authorList>
            <consortium name="Photinus pyralis genome working group"/>
            <person name="Fallon T.R."/>
            <person name="Sander Lower S.E."/>
            <person name="Weng J.-K."/>
        </authorList>
    </citation>
    <scope>NUCLEOTIDE SEQUENCE</scope>
    <source>
        <strain evidence="2">TRF0915ILg1</strain>
        <tissue evidence="2">Whole body</tissue>
    </source>
</reference>
<feature type="compositionally biased region" description="Basic and acidic residues" evidence="1">
    <location>
        <begin position="1"/>
        <end position="10"/>
    </location>
</feature>
<evidence type="ECO:0000313" key="3">
    <source>
        <dbReference type="Proteomes" id="UP000801492"/>
    </source>
</evidence>
<feature type="region of interest" description="Disordered" evidence="1">
    <location>
        <begin position="1"/>
        <end position="36"/>
    </location>
</feature>
<protein>
    <recommendedName>
        <fullName evidence="4">B box-type domain-containing protein</fullName>
    </recommendedName>
</protein>
<organism evidence="2 3">
    <name type="scientific">Ignelater luminosus</name>
    <name type="common">Cucubano</name>
    <name type="synonym">Pyrophorus luminosus</name>
    <dbReference type="NCBI Taxonomy" id="2038154"/>
    <lineage>
        <taxon>Eukaryota</taxon>
        <taxon>Metazoa</taxon>
        <taxon>Ecdysozoa</taxon>
        <taxon>Arthropoda</taxon>
        <taxon>Hexapoda</taxon>
        <taxon>Insecta</taxon>
        <taxon>Pterygota</taxon>
        <taxon>Neoptera</taxon>
        <taxon>Endopterygota</taxon>
        <taxon>Coleoptera</taxon>
        <taxon>Polyphaga</taxon>
        <taxon>Elateriformia</taxon>
        <taxon>Elateroidea</taxon>
        <taxon>Elateridae</taxon>
        <taxon>Agrypninae</taxon>
        <taxon>Pyrophorini</taxon>
        <taxon>Ignelater</taxon>
    </lineage>
</organism>
<dbReference type="GO" id="GO:0005813">
    <property type="term" value="C:centrosome"/>
    <property type="evidence" value="ECO:0007669"/>
    <property type="project" value="TreeGrafter"/>
</dbReference>
<keyword evidence="3" id="KW-1185">Reference proteome</keyword>
<dbReference type="SUPFAM" id="SSF57845">
    <property type="entry name" value="B-box zinc-binding domain"/>
    <property type="match status" value="1"/>
</dbReference>
<name>A0A8K0CBC9_IGNLU</name>
<dbReference type="AlphaFoldDB" id="A0A8K0CBC9"/>
<dbReference type="OrthoDB" id="5407799at2759"/>
<proteinExistence type="predicted"/>
<dbReference type="GO" id="GO:0032154">
    <property type="term" value="C:cleavage furrow"/>
    <property type="evidence" value="ECO:0007669"/>
    <property type="project" value="TreeGrafter"/>
</dbReference>
<dbReference type="GO" id="GO:0009838">
    <property type="term" value="P:abscission"/>
    <property type="evidence" value="ECO:0007669"/>
    <property type="project" value="TreeGrafter"/>
</dbReference>
<dbReference type="GO" id="GO:0032266">
    <property type="term" value="F:phosphatidylinositol-3-phosphate binding"/>
    <property type="evidence" value="ECO:0007669"/>
    <property type="project" value="TreeGrafter"/>
</dbReference>
<evidence type="ECO:0000256" key="1">
    <source>
        <dbReference type="SAM" id="MobiDB-lite"/>
    </source>
</evidence>
<evidence type="ECO:0000313" key="2">
    <source>
        <dbReference type="EMBL" id="KAF2882979.1"/>
    </source>
</evidence>
<dbReference type="EMBL" id="VTPC01090572">
    <property type="protein sequence ID" value="KAF2882979.1"/>
    <property type="molecule type" value="Genomic_DNA"/>
</dbReference>
<dbReference type="PANTHER" id="PTHR46603:SF1">
    <property type="entry name" value="ABSCISSION_NOCUT CHECKPOINT REGULATOR"/>
    <property type="match status" value="1"/>
</dbReference>
<dbReference type="GO" id="GO:0044878">
    <property type="term" value="P:mitotic cytokinesis checkpoint signaling"/>
    <property type="evidence" value="ECO:0007669"/>
    <property type="project" value="TreeGrafter"/>
</dbReference>